<dbReference type="InterPro" id="IPR000917">
    <property type="entry name" value="Sulfatase_N"/>
</dbReference>
<keyword evidence="4" id="KW-0732">Signal</keyword>
<feature type="signal peptide" evidence="4">
    <location>
        <begin position="1"/>
        <end position="23"/>
    </location>
</feature>
<protein>
    <submittedName>
        <fullName evidence="6">Sulfatase-like hydrolase/transferase</fullName>
    </submittedName>
</protein>
<accession>A0ABW2L695</accession>
<dbReference type="PANTHER" id="PTHR42693:SF53">
    <property type="entry name" value="ENDO-4-O-SULFATASE"/>
    <property type="match status" value="1"/>
</dbReference>
<dbReference type="Gene3D" id="3.40.720.10">
    <property type="entry name" value="Alkaline Phosphatase, subunit A"/>
    <property type="match status" value="1"/>
</dbReference>
<keyword evidence="7" id="KW-1185">Reference proteome</keyword>
<evidence type="ECO:0000256" key="3">
    <source>
        <dbReference type="SAM" id="MobiDB-lite"/>
    </source>
</evidence>
<reference evidence="7" key="1">
    <citation type="journal article" date="2019" name="Int. J. Syst. Evol. Microbiol.">
        <title>The Global Catalogue of Microorganisms (GCM) 10K type strain sequencing project: providing services to taxonomists for standard genome sequencing and annotation.</title>
        <authorList>
            <consortium name="The Broad Institute Genomics Platform"/>
            <consortium name="The Broad Institute Genome Sequencing Center for Infectious Disease"/>
            <person name="Wu L."/>
            <person name="Ma J."/>
        </authorList>
    </citation>
    <scope>NUCLEOTIDE SEQUENCE [LARGE SCALE GENOMIC DNA]</scope>
    <source>
        <strain evidence="7">CGMCC 4.1467</strain>
    </source>
</reference>
<comment type="caution">
    <text evidence="6">The sequence shown here is derived from an EMBL/GenBank/DDBJ whole genome shotgun (WGS) entry which is preliminary data.</text>
</comment>
<dbReference type="EMBL" id="JBHTBS010000005">
    <property type="protein sequence ID" value="MFC7337906.1"/>
    <property type="molecule type" value="Genomic_DNA"/>
</dbReference>
<dbReference type="Proteomes" id="UP001596472">
    <property type="component" value="Unassembled WGS sequence"/>
</dbReference>
<keyword evidence="2" id="KW-0378">Hydrolase</keyword>
<proteinExistence type="inferred from homology"/>
<name>A0ABW2L695_9BACT</name>
<feature type="domain" description="Sulfatase N-terminal" evidence="5">
    <location>
        <begin position="28"/>
        <end position="321"/>
    </location>
</feature>
<comment type="similarity">
    <text evidence="1">Belongs to the sulfatase family.</text>
</comment>
<dbReference type="CDD" id="cd16151">
    <property type="entry name" value="sulfatase_like"/>
    <property type="match status" value="1"/>
</dbReference>
<dbReference type="InterPro" id="IPR050738">
    <property type="entry name" value="Sulfatase"/>
</dbReference>
<dbReference type="SUPFAM" id="SSF53649">
    <property type="entry name" value="Alkaline phosphatase-like"/>
    <property type="match status" value="1"/>
</dbReference>
<feature type="region of interest" description="Disordered" evidence="3">
    <location>
        <begin position="428"/>
        <end position="453"/>
    </location>
</feature>
<evidence type="ECO:0000313" key="7">
    <source>
        <dbReference type="Proteomes" id="UP001596472"/>
    </source>
</evidence>
<gene>
    <name evidence="6" type="ORF">ACFQY0_12010</name>
</gene>
<evidence type="ECO:0000259" key="5">
    <source>
        <dbReference type="Pfam" id="PF00884"/>
    </source>
</evidence>
<evidence type="ECO:0000256" key="4">
    <source>
        <dbReference type="SAM" id="SignalP"/>
    </source>
</evidence>
<sequence length="453" mass="51725">MLRRLIASVLLAIPFVLPPVSLADETKPNIVLIMADDIAYDNNFGAYSARESWTPRLDRMAEQGITFEHAYSTPKCTPSRVELMTGRSGIRNYIGFGKLAPTEVTFAQMLRQAGYRTHVAGKWQLDDKGGTPTSKGGFDTWFLWNTELGRGSRYWEPGFDVNGRFTTYGKDEYGPDLCVKSILDFIAKHKDEPFFVYYPMLLVHGPFEPTPDSGVRESKDSQRNFEDMVKYMDKCVGRILDGLSEHHVDERTVVFFCSDNGTNRVLRYDSFGKMVKGKKGVPHDRGTHSPMIVRFPGIVPAGKRCSDLISFCDMLPTLAELGEAELPGVELDGRSFWPQCKGEKGHPRECIFQYYWPKDWSWIPDELGKEELVWVHNRNYKLHKNGLFYDIVNDREEENPIPPDKLTDEQKEIRAMFEKAIASMPETNPAYQKMVGKEAGRSKTLKNPRSEFE</sequence>
<evidence type="ECO:0000256" key="1">
    <source>
        <dbReference type="ARBA" id="ARBA00008779"/>
    </source>
</evidence>
<evidence type="ECO:0000256" key="2">
    <source>
        <dbReference type="ARBA" id="ARBA00022801"/>
    </source>
</evidence>
<dbReference type="InterPro" id="IPR017850">
    <property type="entry name" value="Alkaline_phosphatase_core_sf"/>
</dbReference>
<dbReference type="Pfam" id="PF00884">
    <property type="entry name" value="Sulfatase"/>
    <property type="match status" value="1"/>
</dbReference>
<organism evidence="6 7">
    <name type="scientific">Haloferula chungangensis</name>
    <dbReference type="NCBI Taxonomy" id="1048331"/>
    <lineage>
        <taxon>Bacteria</taxon>
        <taxon>Pseudomonadati</taxon>
        <taxon>Verrucomicrobiota</taxon>
        <taxon>Verrucomicrobiia</taxon>
        <taxon>Verrucomicrobiales</taxon>
        <taxon>Verrucomicrobiaceae</taxon>
        <taxon>Haloferula</taxon>
    </lineage>
</organism>
<evidence type="ECO:0000313" key="6">
    <source>
        <dbReference type="EMBL" id="MFC7337906.1"/>
    </source>
</evidence>
<feature type="chain" id="PRO_5045811045" evidence="4">
    <location>
        <begin position="24"/>
        <end position="453"/>
    </location>
</feature>
<dbReference type="PANTHER" id="PTHR42693">
    <property type="entry name" value="ARYLSULFATASE FAMILY MEMBER"/>
    <property type="match status" value="1"/>
</dbReference>